<reference evidence="15 16" key="1">
    <citation type="journal article" date="2016" name="Appl. Environ. Microbiol.">
        <title>Whole genome relationships among Francisella bacteria of diverse origin define new species and provide specific regions for detection.</title>
        <authorList>
            <person name="Challacombe J.F."/>
            <person name="Petersen J.M."/>
            <person name="Gallegos-Graves V."/>
            <person name="Hodge D."/>
            <person name="Pillai S."/>
            <person name="Kuske C.R."/>
        </authorList>
    </citation>
    <scope>NUCLEOTIDE SEQUENCE [LARGE SCALE GENOMIC DNA]</scope>
    <source>
        <strain evidence="16">TX07-7310</strain>
    </source>
</reference>
<evidence type="ECO:0000256" key="9">
    <source>
        <dbReference type="ARBA" id="ARBA00022989"/>
    </source>
</evidence>
<comment type="cofactor">
    <cofactor evidence="1">
        <name>heme b</name>
        <dbReference type="ChEBI" id="CHEBI:60344"/>
    </cofactor>
</comment>
<keyword evidence="3" id="KW-0813">Transport</keyword>
<dbReference type="PANTHER" id="PTHR30529:SF1">
    <property type="entry name" value="CYTOCHROME B561 HOMOLOG 2"/>
    <property type="match status" value="1"/>
</dbReference>
<dbReference type="Pfam" id="PF01292">
    <property type="entry name" value="Ni_hydr_CYTB"/>
    <property type="match status" value="1"/>
</dbReference>
<dbReference type="GO" id="GO:0022904">
    <property type="term" value="P:respiratory electron transport chain"/>
    <property type="evidence" value="ECO:0007669"/>
    <property type="project" value="InterPro"/>
</dbReference>
<dbReference type="GO" id="GO:0046872">
    <property type="term" value="F:metal ion binding"/>
    <property type="evidence" value="ECO:0007669"/>
    <property type="project" value="UniProtKB-KW"/>
</dbReference>
<keyword evidence="5" id="KW-0349">Heme</keyword>
<keyword evidence="8" id="KW-0249">Electron transport</keyword>
<keyword evidence="7" id="KW-0479">Metal-binding</keyword>
<evidence type="ECO:0000313" key="16">
    <source>
        <dbReference type="Proteomes" id="UP000184222"/>
    </source>
</evidence>
<evidence type="ECO:0000256" key="3">
    <source>
        <dbReference type="ARBA" id="ARBA00022448"/>
    </source>
</evidence>
<dbReference type="GO" id="GO:0020037">
    <property type="term" value="F:heme binding"/>
    <property type="evidence" value="ECO:0007669"/>
    <property type="project" value="TreeGrafter"/>
</dbReference>
<evidence type="ECO:0000259" key="14">
    <source>
        <dbReference type="Pfam" id="PF01292"/>
    </source>
</evidence>
<comment type="similarity">
    <text evidence="12">Belongs to the cytochrome b561 family.</text>
</comment>
<dbReference type="InterPro" id="IPR052168">
    <property type="entry name" value="Cytochrome_b561_oxidase"/>
</dbReference>
<feature type="transmembrane region" description="Helical" evidence="13">
    <location>
        <begin position="136"/>
        <end position="160"/>
    </location>
</feature>
<organism evidence="15 16">
    <name type="scientific">Francisella uliginis</name>
    <dbReference type="NCBI Taxonomy" id="573570"/>
    <lineage>
        <taxon>Bacteria</taxon>
        <taxon>Pseudomonadati</taxon>
        <taxon>Pseudomonadota</taxon>
        <taxon>Gammaproteobacteria</taxon>
        <taxon>Thiotrichales</taxon>
        <taxon>Francisellaceae</taxon>
        <taxon>Francisella</taxon>
    </lineage>
</organism>
<dbReference type="Proteomes" id="UP000184222">
    <property type="component" value="Chromosome"/>
</dbReference>
<keyword evidence="10" id="KW-0408">Iron</keyword>
<evidence type="ECO:0000256" key="2">
    <source>
        <dbReference type="ARBA" id="ARBA00004651"/>
    </source>
</evidence>
<feature type="transmembrane region" description="Helical" evidence="13">
    <location>
        <begin position="45"/>
        <end position="62"/>
    </location>
</feature>
<dbReference type="GO" id="GO:0009055">
    <property type="term" value="F:electron transfer activity"/>
    <property type="evidence" value="ECO:0007669"/>
    <property type="project" value="InterPro"/>
</dbReference>
<evidence type="ECO:0000256" key="11">
    <source>
        <dbReference type="ARBA" id="ARBA00023136"/>
    </source>
</evidence>
<dbReference type="InterPro" id="IPR016174">
    <property type="entry name" value="Di-haem_cyt_TM"/>
</dbReference>
<dbReference type="KEGG" id="frx:F7310_10095"/>
<evidence type="ECO:0000256" key="6">
    <source>
        <dbReference type="ARBA" id="ARBA00022692"/>
    </source>
</evidence>
<dbReference type="InterPro" id="IPR011577">
    <property type="entry name" value="Cyt_b561_bac/Ni-Hgenase"/>
</dbReference>
<keyword evidence="11 13" id="KW-0472">Membrane</keyword>
<evidence type="ECO:0000256" key="7">
    <source>
        <dbReference type="ARBA" id="ARBA00022723"/>
    </source>
</evidence>
<name>A0A1L4BV09_9GAMM</name>
<dbReference type="AlphaFoldDB" id="A0A1L4BV09"/>
<feature type="transmembrane region" description="Helical" evidence="13">
    <location>
        <begin position="82"/>
        <end position="107"/>
    </location>
</feature>
<dbReference type="PANTHER" id="PTHR30529">
    <property type="entry name" value="CYTOCHROME B561"/>
    <property type="match status" value="1"/>
</dbReference>
<evidence type="ECO:0000256" key="1">
    <source>
        <dbReference type="ARBA" id="ARBA00001970"/>
    </source>
</evidence>
<dbReference type="STRING" id="573570.F7310_10095"/>
<gene>
    <name evidence="15" type="ORF">F7310_10095</name>
</gene>
<feature type="transmembrane region" description="Helical" evidence="13">
    <location>
        <begin position="12"/>
        <end position="33"/>
    </location>
</feature>
<evidence type="ECO:0000256" key="10">
    <source>
        <dbReference type="ARBA" id="ARBA00023004"/>
    </source>
</evidence>
<evidence type="ECO:0000313" key="15">
    <source>
        <dbReference type="EMBL" id="API87679.1"/>
    </source>
</evidence>
<dbReference type="GO" id="GO:0005886">
    <property type="term" value="C:plasma membrane"/>
    <property type="evidence" value="ECO:0007669"/>
    <property type="project" value="UniProtKB-SubCell"/>
</dbReference>
<dbReference type="RefSeq" id="WP_072713455.1">
    <property type="nucleotide sequence ID" value="NZ_CP016796.1"/>
</dbReference>
<accession>A0A1L4BV09</accession>
<dbReference type="EMBL" id="CP016796">
    <property type="protein sequence ID" value="API87679.1"/>
    <property type="molecule type" value="Genomic_DNA"/>
</dbReference>
<feature type="domain" description="Cytochrome b561 bacterial/Ni-hydrogenase" evidence="14">
    <location>
        <begin position="3"/>
        <end position="168"/>
    </location>
</feature>
<keyword evidence="4" id="KW-1003">Cell membrane</keyword>
<evidence type="ECO:0000256" key="4">
    <source>
        <dbReference type="ARBA" id="ARBA00022475"/>
    </source>
</evidence>
<evidence type="ECO:0000256" key="5">
    <source>
        <dbReference type="ARBA" id="ARBA00022617"/>
    </source>
</evidence>
<evidence type="ECO:0000256" key="12">
    <source>
        <dbReference type="ARBA" id="ARBA00037975"/>
    </source>
</evidence>
<dbReference type="SUPFAM" id="SSF81342">
    <property type="entry name" value="Transmembrane di-heme cytochromes"/>
    <property type="match status" value="1"/>
</dbReference>
<evidence type="ECO:0000256" key="13">
    <source>
        <dbReference type="SAM" id="Phobius"/>
    </source>
</evidence>
<protein>
    <submittedName>
        <fullName evidence="15">Branched-chain alpha-keto acid dehydrogenase subunit E2</fullName>
    </submittedName>
</protein>
<comment type="subcellular location">
    <subcellularLocation>
        <location evidence="2">Cell membrane</location>
        <topology evidence="2">Multi-pass membrane protein</topology>
    </subcellularLocation>
</comment>
<proteinExistence type="inferred from homology"/>
<keyword evidence="16" id="KW-1185">Reference proteome</keyword>
<evidence type="ECO:0000256" key="8">
    <source>
        <dbReference type="ARBA" id="ARBA00022982"/>
    </source>
</evidence>
<dbReference type="OrthoDB" id="5604579at2"/>
<keyword evidence="6 13" id="KW-0812">Transmembrane</keyword>
<sequence>MKYNFSIRSLHMILATLIIVQLILGFGFAFEILDFSWVIALHKSFGLLTLFVIIMLVIARIFSKKLSYNPPLPLIQHIIAKIVHLGLYISSLGMALSGLLGSMLMGYQWKIFFIIPFPEIFKTDFPLGARIFSYHYIFATILLVLVVLHIAAALYHQLILKDNILTRMK</sequence>
<keyword evidence="9 13" id="KW-1133">Transmembrane helix</keyword>